<keyword evidence="5" id="KW-1185">Reference proteome</keyword>
<evidence type="ECO:0000313" key="4">
    <source>
        <dbReference type="EMBL" id="KAB1638908.1"/>
    </source>
</evidence>
<protein>
    <submittedName>
        <fullName evidence="4">PaaI family thioesterase</fullName>
    </submittedName>
</protein>
<dbReference type="Pfam" id="PF03061">
    <property type="entry name" value="4HBT"/>
    <property type="match status" value="1"/>
</dbReference>
<evidence type="ECO:0000256" key="1">
    <source>
        <dbReference type="ARBA" id="ARBA00008324"/>
    </source>
</evidence>
<evidence type="ECO:0000313" key="5">
    <source>
        <dbReference type="Proteomes" id="UP000490386"/>
    </source>
</evidence>
<dbReference type="InterPro" id="IPR006683">
    <property type="entry name" value="Thioestr_dom"/>
</dbReference>
<dbReference type="InterPro" id="IPR003736">
    <property type="entry name" value="PAAI_dom"/>
</dbReference>
<dbReference type="Gene3D" id="3.10.129.10">
    <property type="entry name" value="Hotdog Thioesterase"/>
    <property type="match status" value="1"/>
</dbReference>
<dbReference type="AlphaFoldDB" id="A0A7J5B415"/>
<gene>
    <name evidence="4" type="ORF">F8O03_00690</name>
</gene>
<dbReference type="SUPFAM" id="SSF54637">
    <property type="entry name" value="Thioesterase/thiol ester dehydrase-isomerase"/>
    <property type="match status" value="1"/>
</dbReference>
<dbReference type="InterPro" id="IPR039298">
    <property type="entry name" value="ACOT13"/>
</dbReference>
<feature type="domain" description="Thioesterase" evidence="3">
    <location>
        <begin position="57"/>
        <end position="134"/>
    </location>
</feature>
<keyword evidence="2" id="KW-0378">Hydrolase</keyword>
<comment type="similarity">
    <text evidence="1">Belongs to the thioesterase PaaI family.</text>
</comment>
<evidence type="ECO:0000256" key="2">
    <source>
        <dbReference type="ARBA" id="ARBA00022801"/>
    </source>
</evidence>
<dbReference type="PANTHER" id="PTHR21660:SF1">
    <property type="entry name" value="ACYL-COENZYME A THIOESTERASE 13"/>
    <property type="match status" value="1"/>
</dbReference>
<comment type="caution">
    <text evidence="4">The sequence shown here is derived from an EMBL/GenBank/DDBJ whole genome shotgun (WGS) entry which is preliminary data.</text>
</comment>
<dbReference type="PANTHER" id="PTHR21660">
    <property type="entry name" value="THIOESTERASE SUPERFAMILY MEMBER-RELATED"/>
    <property type="match status" value="1"/>
</dbReference>
<dbReference type="OrthoDB" id="9813282at2"/>
<dbReference type="Proteomes" id="UP000490386">
    <property type="component" value="Unassembled WGS sequence"/>
</dbReference>
<reference evidence="4 5" key="1">
    <citation type="submission" date="2019-09" db="EMBL/GenBank/DDBJ databases">
        <title>Phylogeny of genus Pseudoclavibacter and closely related genus.</title>
        <authorList>
            <person name="Li Y."/>
        </authorList>
    </citation>
    <scope>NUCLEOTIDE SEQUENCE [LARGE SCALE GENOMIC DNA]</scope>
    <source>
        <strain evidence="4 5">THG-MD12</strain>
    </source>
</reference>
<proteinExistence type="inferred from homology"/>
<dbReference type="EMBL" id="WBJX01000001">
    <property type="protein sequence ID" value="KAB1638908.1"/>
    <property type="molecule type" value="Genomic_DNA"/>
</dbReference>
<dbReference type="RefSeq" id="WP_104251512.1">
    <property type="nucleotide sequence ID" value="NZ_CANKVH010000004.1"/>
</dbReference>
<sequence>MTDPRTLTGLEQLQAHLASGAEIAPIAQHFGMTVVSFAKGEVVFEGLPDRTHYNPIGTVHGGFAATLLDSACGTAVHTTLRPGQAYTSLEIKVSFLRPMTAETGPVRVRGRVVKSGARAAFVEAELRDSSDVLLATATSTCAIFPVG</sequence>
<organism evidence="4 5">
    <name type="scientific">Pseudoclavibacter terrae</name>
    <dbReference type="NCBI Taxonomy" id="1530195"/>
    <lineage>
        <taxon>Bacteria</taxon>
        <taxon>Bacillati</taxon>
        <taxon>Actinomycetota</taxon>
        <taxon>Actinomycetes</taxon>
        <taxon>Micrococcales</taxon>
        <taxon>Microbacteriaceae</taxon>
        <taxon>Pseudoclavibacter</taxon>
    </lineage>
</organism>
<dbReference type="CDD" id="cd03443">
    <property type="entry name" value="PaaI_thioesterase"/>
    <property type="match status" value="1"/>
</dbReference>
<dbReference type="GO" id="GO:0047617">
    <property type="term" value="F:fatty acyl-CoA hydrolase activity"/>
    <property type="evidence" value="ECO:0007669"/>
    <property type="project" value="InterPro"/>
</dbReference>
<dbReference type="NCBIfam" id="TIGR00369">
    <property type="entry name" value="unchar_dom_1"/>
    <property type="match status" value="1"/>
</dbReference>
<accession>A0A7J5B415</accession>
<name>A0A7J5B415_9MICO</name>
<dbReference type="InterPro" id="IPR029069">
    <property type="entry name" value="HotDog_dom_sf"/>
</dbReference>
<evidence type="ECO:0000259" key="3">
    <source>
        <dbReference type="Pfam" id="PF03061"/>
    </source>
</evidence>